<dbReference type="AlphaFoldDB" id="A0AAN8F327"/>
<organism evidence="2 3">
    <name type="scientific">Knufia fluminis</name>
    <dbReference type="NCBI Taxonomy" id="191047"/>
    <lineage>
        <taxon>Eukaryota</taxon>
        <taxon>Fungi</taxon>
        <taxon>Dikarya</taxon>
        <taxon>Ascomycota</taxon>
        <taxon>Pezizomycotina</taxon>
        <taxon>Eurotiomycetes</taxon>
        <taxon>Chaetothyriomycetidae</taxon>
        <taxon>Chaetothyriales</taxon>
        <taxon>Trichomeriaceae</taxon>
        <taxon>Knufia</taxon>
    </lineage>
</organism>
<gene>
    <name evidence="2" type="ORF">OHC33_003168</name>
</gene>
<dbReference type="Gene3D" id="3.90.70.10">
    <property type="entry name" value="Cysteine proteinases"/>
    <property type="match status" value="1"/>
</dbReference>
<keyword evidence="3" id="KW-1185">Reference proteome</keyword>
<evidence type="ECO:0000313" key="3">
    <source>
        <dbReference type="Proteomes" id="UP001316803"/>
    </source>
</evidence>
<dbReference type="PANTHER" id="PTHR16148">
    <property type="entry name" value="NF-KAPPA-B-REPRESSING FACTOR-RELATED"/>
    <property type="match status" value="1"/>
</dbReference>
<dbReference type="CDD" id="cd02257">
    <property type="entry name" value="Peptidase_C19"/>
    <property type="match status" value="1"/>
</dbReference>
<feature type="region of interest" description="Disordered" evidence="1">
    <location>
        <begin position="655"/>
        <end position="748"/>
    </location>
</feature>
<comment type="caution">
    <text evidence="2">The sequence shown here is derived from an EMBL/GenBank/DDBJ whole genome shotgun (WGS) entry which is preliminary data.</text>
</comment>
<feature type="compositionally biased region" description="Gly residues" evidence="1">
    <location>
        <begin position="736"/>
        <end position="748"/>
    </location>
</feature>
<feature type="compositionally biased region" description="Gly residues" evidence="1">
    <location>
        <begin position="717"/>
        <end position="726"/>
    </location>
</feature>
<feature type="compositionally biased region" description="Low complexity" evidence="1">
    <location>
        <begin position="680"/>
        <end position="716"/>
    </location>
</feature>
<reference evidence="2 3" key="1">
    <citation type="submission" date="2022-12" db="EMBL/GenBank/DDBJ databases">
        <title>Genomic features and morphological characterization of a novel Knufia sp. strain isolated from spacecraft assembly facility.</title>
        <authorList>
            <person name="Teixeira M."/>
            <person name="Chander A.M."/>
            <person name="Stajich J.E."/>
            <person name="Venkateswaran K."/>
        </authorList>
    </citation>
    <scope>NUCLEOTIDE SEQUENCE [LARGE SCALE GENOMIC DNA]</scope>
    <source>
        <strain evidence="2 3">FJI-L2-BK-P2</strain>
    </source>
</reference>
<dbReference type="Proteomes" id="UP001316803">
    <property type="component" value="Unassembled WGS sequence"/>
</dbReference>
<protein>
    <submittedName>
        <fullName evidence="2">Uncharacterized protein</fullName>
    </submittedName>
</protein>
<proteinExistence type="predicted"/>
<dbReference type="GO" id="GO:0005730">
    <property type="term" value="C:nucleolus"/>
    <property type="evidence" value="ECO:0007669"/>
    <property type="project" value="TreeGrafter"/>
</dbReference>
<evidence type="ECO:0000256" key="1">
    <source>
        <dbReference type="SAM" id="MobiDB-lite"/>
    </source>
</evidence>
<dbReference type="InterPro" id="IPR038765">
    <property type="entry name" value="Papain-like_cys_pep_sf"/>
</dbReference>
<dbReference type="GO" id="GO:0005654">
    <property type="term" value="C:nucleoplasm"/>
    <property type="evidence" value="ECO:0007669"/>
    <property type="project" value="TreeGrafter"/>
</dbReference>
<dbReference type="EMBL" id="JAKLMC020000006">
    <property type="protein sequence ID" value="KAK5955528.1"/>
    <property type="molecule type" value="Genomic_DNA"/>
</dbReference>
<dbReference type="SUPFAM" id="SSF54001">
    <property type="entry name" value="Cysteine proteinases"/>
    <property type="match status" value="1"/>
</dbReference>
<accession>A0AAN8F327</accession>
<name>A0AAN8F327_9EURO</name>
<sequence length="748" mass="83775">MPYYIRGIEGPTPQRPQVSNVGRRPRPCHLARTARLNADQVPVGLTNFSGNAERPNSGPVRGHSYRNAVFQVLMNAPIFVNFLRAHNRRIRLLLKGKECTVGKQCLTCGLVALLNWYWAPVRDAEAVAGLKIATTNLWNLCLNNFWGKQSRSSQDLGPIDNNEEYHPESFLLYLLTAIQRQLEAIPGEYQTFLSLFTFHTVRRWKCPHKCSWTSNTDQWEQSLYLPLYVPDRGNQRSSEISIEGALDAGLQRRAQLLSKGMAQRRCQTCGHIATPQVDIVNFPEIMILIRNSEQVKTRPDIPYSDTQSNNLFMQNWTSARDVTPDAHKLKAISQGYNEAAILYTSPARDYKLIAGIGERVIDGNRSKSVAFARTPSEQPGEWWLMDDDLVDPVPGLDQLDRLQRRWDGRGPKIYQNFFPEIFVYRRTDNAGWDVNYQTHTEGLLGIQTLDPLFPLAKTYDIRGRSATEIFTQKVGQGLLKFKIRLAPADPGPQDSMPFDLEIGYEYKGQHYRLDGKRLQAMLVPVLPSEPVEDLRPTPFEESVIERARRLQDRPGETAVASYSTALTTVDNQINDASTMNLDPSQPAVNPFAVVAFAQPQKSPNSMDLDDKPVTGFLTGIQNPDLRANYEQTLRKNKHDLLQEILDSGAGDTYKILGRDNNNKGNNNNNNKKGKGKHNNNNKNGNNWNDNNNRNNNNGKGKGNGWNQNRNNNNNNNNGGGGGNGGRGGRKGKGGGRKGGNWNGGGNGN</sequence>
<evidence type="ECO:0000313" key="2">
    <source>
        <dbReference type="EMBL" id="KAK5955528.1"/>
    </source>
</evidence>
<dbReference type="PANTHER" id="PTHR16148:SF14">
    <property type="entry name" value="MYND-TYPE DOMAIN-CONTAINING PROTEIN"/>
    <property type="match status" value="1"/>
</dbReference>